<organism evidence="8">
    <name type="scientific">hydrothermal vent metagenome</name>
    <dbReference type="NCBI Taxonomy" id="652676"/>
    <lineage>
        <taxon>unclassified sequences</taxon>
        <taxon>metagenomes</taxon>
        <taxon>ecological metagenomes</taxon>
    </lineage>
</organism>
<dbReference type="SUPFAM" id="SSF51556">
    <property type="entry name" value="Metallo-dependent hydrolases"/>
    <property type="match status" value="1"/>
</dbReference>
<protein>
    <submittedName>
        <fullName evidence="8">Dihydroorotase</fullName>
        <ecNumber evidence="8">3.5.2.3</ecNumber>
    </submittedName>
</protein>
<reference evidence="8" key="1">
    <citation type="submission" date="2018-06" db="EMBL/GenBank/DDBJ databases">
        <authorList>
            <person name="Zhirakovskaya E."/>
        </authorList>
    </citation>
    <scope>NUCLEOTIDE SEQUENCE</scope>
</reference>
<proteinExistence type="inferred from homology"/>
<dbReference type="PANTHER" id="PTHR43668">
    <property type="entry name" value="ALLANTOINASE"/>
    <property type="match status" value="1"/>
</dbReference>
<dbReference type="PROSITE" id="PS00483">
    <property type="entry name" value="DIHYDROOROTASE_2"/>
    <property type="match status" value="1"/>
</dbReference>
<dbReference type="Pfam" id="PF07969">
    <property type="entry name" value="Amidohydro_3"/>
    <property type="match status" value="1"/>
</dbReference>
<keyword evidence="5" id="KW-0665">Pyrimidine biosynthesis</keyword>
<dbReference type="InterPro" id="IPR050138">
    <property type="entry name" value="DHOase/Allantoinase_Hydrolase"/>
</dbReference>
<feature type="domain" description="Dihydroorotase catalytic" evidence="7">
    <location>
        <begin position="50"/>
        <end position="235"/>
    </location>
</feature>
<comment type="cofactor">
    <cofactor evidence="1">
        <name>Zn(2+)</name>
        <dbReference type="ChEBI" id="CHEBI:29105"/>
    </cofactor>
</comment>
<evidence type="ECO:0000259" key="7">
    <source>
        <dbReference type="Pfam" id="PF12890"/>
    </source>
</evidence>
<dbReference type="PANTHER" id="PTHR43668:SF2">
    <property type="entry name" value="ALLANTOINASE"/>
    <property type="match status" value="1"/>
</dbReference>
<dbReference type="EMBL" id="UOGE01000085">
    <property type="protein sequence ID" value="VAX23453.1"/>
    <property type="molecule type" value="Genomic_DNA"/>
</dbReference>
<gene>
    <name evidence="8" type="ORF">MNBD_NITROSPINAE02-332</name>
</gene>
<dbReference type="GO" id="GO:0004038">
    <property type="term" value="F:allantoinase activity"/>
    <property type="evidence" value="ECO:0007669"/>
    <property type="project" value="TreeGrafter"/>
</dbReference>
<keyword evidence="4" id="KW-0862">Zinc</keyword>
<dbReference type="GO" id="GO:0046872">
    <property type="term" value="F:metal ion binding"/>
    <property type="evidence" value="ECO:0007669"/>
    <property type="project" value="UniProtKB-KW"/>
</dbReference>
<keyword evidence="3 8" id="KW-0378">Hydrolase</keyword>
<evidence type="ECO:0000313" key="8">
    <source>
        <dbReference type="EMBL" id="VAX23453.1"/>
    </source>
</evidence>
<dbReference type="InterPro" id="IPR011059">
    <property type="entry name" value="Metal-dep_hydrolase_composite"/>
</dbReference>
<accession>A0A3B1CFE5</accession>
<evidence type="ECO:0000256" key="4">
    <source>
        <dbReference type="ARBA" id="ARBA00022833"/>
    </source>
</evidence>
<dbReference type="InterPro" id="IPR032466">
    <property type="entry name" value="Metal_Hydrolase"/>
</dbReference>
<feature type="domain" description="Amidohydrolase 3" evidence="6">
    <location>
        <begin position="288"/>
        <end position="421"/>
    </location>
</feature>
<sequence length="425" mass="44849">MTSILIRNGRVIDPANGVDGVMDIFIKNGKIEKADKNISSDSAKIIDAKGKWVTPGLIDIHVHLREPGYEYKETIETGALSAAAGGFTSIACMANTDPVNDCASITARIIELAEKAAVNVFVIGAITKGLKGAELADIGDMAGRGVVALSDDGKCVMDGDVMRSAMEYASMFNLTVIEHAEDDKLIRGAGINEGAVSLKLGLQGRPKIAEDIIVARDISLAGYLKTTIHIAHVSTAGAVELIRQGKIRGVNVTAEVTPHHLTLTDAACCGYNTNAKMAPPLREQSDVDALKEGLKDGTIDCIATDHAPHASQEKEVEFDIAAFGVVGLETALPLSLALVRDSVLSPLELIETMTVKPASVINIKRGSLSMGAVADVTIIDPDCEWTVDPKKFKSKGRNTPFGGAKVKGRATHTIVGGEIVYEAGE</sequence>
<dbReference type="GO" id="GO:0004151">
    <property type="term" value="F:dihydroorotase activity"/>
    <property type="evidence" value="ECO:0007669"/>
    <property type="project" value="UniProtKB-EC"/>
</dbReference>
<evidence type="ECO:0000256" key="2">
    <source>
        <dbReference type="ARBA" id="ARBA00022723"/>
    </source>
</evidence>
<dbReference type="GO" id="GO:0005737">
    <property type="term" value="C:cytoplasm"/>
    <property type="evidence" value="ECO:0007669"/>
    <property type="project" value="TreeGrafter"/>
</dbReference>
<dbReference type="SUPFAM" id="SSF51338">
    <property type="entry name" value="Composite domain of metallo-dependent hydrolases"/>
    <property type="match status" value="1"/>
</dbReference>
<dbReference type="CDD" id="cd01317">
    <property type="entry name" value="DHOase_IIa"/>
    <property type="match status" value="1"/>
</dbReference>
<dbReference type="InterPro" id="IPR013108">
    <property type="entry name" value="Amidohydro_3"/>
</dbReference>
<evidence type="ECO:0000256" key="3">
    <source>
        <dbReference type="ARBA" id="ARBA00022801"/>
    </source>
</evidence>
<keyword evidence="2" id="KW-0479">Metal-binding</keyword>
<evidence type="ECO:0000256" key="1">
    <source>
        <dbReference type="ARBA" id="ARBA00001947"/>
    </source>
</evidence>
<name>A0A3B1CFE5_9ZZZZ</name>
<dbReference type="InterPro" id="IPR002195">
    <property type="entry name" value="Dihydroorotase_CS"/>
</dbReference>
<dbReference type="EC" id="3.5.2.3" evidence="8"/>
<dbReference type="GO" id="GO:0006145">
    <property type="term" value="P:purine nucleobase catabolic process"/>
    <property type="evidence" value="ECO:0007669"/>
    <property type="project" value="TreeGrafter"/>
</dbReference>
<dbReference type="InterPro" id="IPR024403">
    <property type="entry name" value="DHOase_cat"/>
</dbReference>
<dbReference type="Gene3D" id="3.20.20.140">
    <property type="entry name" value="Metal-dependent hydrolases"/>
    <property type="match status" value="1"/>
</dbReference>
<dbReference type="HAMAP" id="MF_00220_B">
    <property type="entry name" value="PyrC_classI_B"/>
    <property type="match status" value="1"/>
</dbReference>
<dbReference type="PROSITE" id="PS00482">
    <property type="entry name" value="DIHYDROOROTASE_1"/>
    <property type="match status" value="1"/>
</dbReference>
<dbReference type="GO" id="GO:0006221">
    <property type="term" value="P:pyrimidine nucleotide biosynthetic process"/>
    <property type="evidence" value="ECO:0007669"/>
    <property type="project" value="UniProtKB-KW"/>
</dbReference>
<dbReference type="NCBIfam" id="TIGR00857">
    <property type="entry name" value="pyrC_multi"/>
    <property type="match status" value="1"/>
</dbReference>
<dbReference type="AlphaFoldDB" id="A0A3B1CFE5"/>
<dbReference type="Pfam" id="PF12890">
    <property type="entry name" value="DHOase"/>
    <property type="match status" value="1"/>
</dbReference>
<dbReference type="InterPro" id="IPR004722">
    <property type="entry name" value="DHOase"/>
</dbReference>
<evidence type="ECO:0000256" key="5">
    <source>
        <dbReference type="ARBA" id="ARBA00022975"/>
    </source>
</evidence>
<evidence type="ECO:0000259" key="6">
    <source>
        <dbReference type="Pfam" id="PF07969"/>
    </source>
</evidence>